<dbReference type="OrthoDB" id="9988102at2759"/>
<dbReference type="AlphaFoldDB" id="A0A8E2JUR4"/>
<organism evidence="1 2">
    <name type="scientific">Glonium stellatum</name>
    <dbReference type="NCBI Taxonomy" id="574774"/>
    <lineage>
        <taxon>Eukaryota</taxon>
        <taxon>Fungi</taxon>
        <taxon>Dikarya</taxon>
        <taxon>Ascomycota</taxon>
        <taxon>Pezizomycotina</taxon>
        <taxon>Dothideomycetes</taxon>
        <taxon>Pleosporomycetidae</taxon>
        <taxon>Gloniales</taxon>
        <taxon>Gloniaceae</taxon>
        <taxon>Glonium</taxon>
    </lineage>
</organism>
<dbReference type="Proteomes" id="UP000250140">
    <property type="component" value="Unassembled WGS sequence"/>
</dbReference>
<keyword evidence="2" id="KW-1185">Reference proteome</keyword>
<sequence>MLANKFAETILKDHDLKLLCDSALQRMSFVRFERNIRRLLDEYAVDLLRKAKQHIKRSAAQIIKRHPGEVVDSLHASLDLNEAFKAAEMNLLFEKQANKDENIRLFLSELSHSAELWDGDLKCDDDDQHSEGSDDEDTLSMKFESFKPPPRNGAAFNNLKENFKQFLFPPSKDSRSAVPKDVTETGVDRKIVEQQFRLESDNGSAPEVICPQNCHTENSGYPDEPEISSNTPTRPFMYIEDFSSEPSIGDRLKVLIENVLGQSLFWWPFREPLRPLASGMRRFTWKCVSLAVSSDQYAKIH</sequence>
<dbReference type="EMBL" id="KV749240">
    <property type="protein sequence ID" value="OCL10430.1"/>
    <property type="molecule type" value="Genomic_DNA"/>
</dbReference>
<protein>
    <submittedName>
        <fullName evidence="1">Uncharacterized protein</fullName>
    </submittedName>
</protein>
<evidence type="ECO:0000313" key="1">
    <source>
        <dbReference type="EMBL" id="OCL10430.1"/>
    </source>
</evidence>
<gene>
    <name evidence="1" type="ORF">AOQ84DRAFT_230727</name>
</gene>
<reference evidence="1 2" key="1">
    <citation type="journal article" date="2016" name="Nat. Commun.">
        <title>Ectomycorrhizal ecology is imprinted in the genome of the dominant symbiotic fungus Cenococcum geophilum.</title>
        <authorList>
            <consortium name="DOE Joint Genome Institute"/>
            <person name="Peter M."/>
            <person name="Kohler A."/>
            <person name="Ohm R.A."/>
            <person name="Kuo A."/>
            <person name="Krutzmann J."/>
            <person name="Morin E."/>
            <person name="Arend M."/>
            <person name="Barry K.W."/>
            <person name="Binder M."/>
            <person name="Choi C."/>
            <person name="Clum A."/>
            <person name="Copeland A."/>
            <person name="Grisel N."/>
            <person name="Haridas S."/>
            <person name="Kipfer T."/>
            <person name="LaButti K."/>
            <person name="Lindquist E."/>
            <person name="Lipzen A."/>
            <person name="Maire R."/>
            <person name="Meier B."/>
            <person name="Mihaltcheva S."/>
            <person name="Molinier V."/>
            <person name="Murat C."/>
            <person name="Poggeler S."/>
            <person name="Quandt C.A."/>
            <person name="Sperisen C."/>
            <person name="Tritt A."/>
            <person name="Tisserant E."/>
            <person name="Crous P.W."/>
            <person name="Henrissat B."/>
            <person name="Nehls U."/>
            <person name="Egli S."/>
            <person name="Spatafora J.W."/>
            <person name="Grigoriev I.V."/>
            <person name="Martin F.M."/>
        </authorList>
    </citation>
    <scope>NUCLEOTIDE SEQUENCE [LARGE SCALE GENOMIC DNA]</scope>
    <source>
        <strain evidence="1 2">CBS 207.34</strain>
    </source>
</reference>
<proteinExistence type="predicted"/>
<accession>A0A8E2JUR4</accession>
<name>A0A8E2JUR4_9PEZI</name>
<evidence type="ECO:0000313" key="2">
    <source>
        <dbReference type="Proteomes" id="UP000250140"/>
    </source>
</evidence>